<dbReference type="HAMAP" id="MF_00514">
    <property type="entry name" value="Ribosomal_bL35"/>
    <property type="match status" value="1"/>
</dbReference>
<dbReference type="SUPFAM" id="SSF143034">
    <property type="entry name" value="L35p-like"/>
    <property type="match status" value="1"/>
</dbReference>
<dbReference type="FunFam" id="4.10.410.60:FF:000001">
    <property type="entry name" value="50S ribosomal protein L35"/>
    <property type="match status" value="1"/>
</dbReference>
<dbReference type="GO" id="GO:0009507">
    <property type="term" value="C:chloroplast"/>
    <property type="evidence" value="ECO:0007669"/>
    <property type="project" value="UniProtKB-SubCell"/>
</dbReference>
<keyword evidence="3 5" id="KW-0687">Ribonucleoprotein</keyword>
<dbReference type="PROSITE" id="PS00936">
    <property type="entry name" value="RIBOSOMAL_L35"/>
    <property type="match status" value="1"/>
</dbReference>
<dbReference type="Gene3D" id="4.10.410.60">
    <property type="match status" value="1"/>
</dbReference>
<comment type="subcellular location">
    <subcellularLocation>
        <location evidence="5">Plastid</location>
        <location evidence="5">Chloroplast</location>
    </subcellularLocation>
</comment>
<keyword evidence="6" id="KW-0150">Chloroplast</keyword>
<dbReference type="GO" id="GO:0003735">
    <property type="term" value="F:structural constituent of ribosome"/>
    <property type="evidence" value="ECO:0007669"/>
    <property type="project" value="InterPro"/>
</dbReference>
<gene>
    <name evidence="5 6" type="primary">rpl35</name>
    <name evidence="6" type="ORF">AuanCp006</name>
</gene>
<dbReference type="NCBIfam" id="TIGR00001">
    <property type="entry name" value="rpmI_bact"/>
    <property type="match status" value="1"/>
</dbReference>
<proteinExistence type="inferred from homology"/>
<dbReference type="AlphaFoldDB" id="C6KII3"/>
<dbReference type="GO" id="GO:0006412">
    <property type="term" value="P:translation"/>
    <property type="evidence" value="ECO:0007669"/>
    <property type="project" value="UniProtKB-UniRule"/>
</dbReference>
<reference evidence="6 7" key="1">
    <citation type="journal article" date="2010" name="J. Phycol.">
        <title>Analyses of the complete chloroplast genome sequences of two members of the pelagophyceae: Aureococcus anophagefferens CCMP1984 and Aureoumbra lagunensis CCMP1507.</title>
        <authorList>
            <person name="Ong H.C."/>
            <person name="Wilhelm S.W."/>
            <person name="Gobler C.J."/>
            <person name="Bullerjahn G."/>
            <person name="Jacobs M.A."/>
            <person name="McKay J."/>
            <person name="Sims E.H."/>
            <person name="Gillett W.G."/>
            <person name="Zhou Y."/>
            <person name="Haugen E."/>
            <person name="Rocap G."/>
            <person name="Cattolico R.A."/>
        </authorList>
    </citation>
    <scope>NUCLEOTIDE SEQUENCE [LARGE SCALE GENOMIC DNA]</scope>
    <source>
        <strain evidence="6 7">CCMP 1984</strain>
    </source>
</reference>
<keyword evidence="7" id="KW-1185">Reference proteome</keyword>
<dbReference type="Pfam" id="PF01632">
    <property type="entry name" value="Ribosomal_L35p"/>
    <property type="match status" value="1"/>
</dbReference>
<dbReference type="InterPro" id="IPR037229">
    <property type="entry name" value="Ribosomal_bL35_sf"/>
</dbReference>
<dbReference type="InterPro" id="IPR018265">
    <property type="entry name" value="Ribosomal_bL35_CS"/>
</dbReference>
<evidence type="ECO:0000256" key="1">
    <source>
        <dbReference type="ARBA" id="ARBA00006598"/>
    </source>
</evidence>
<dbReference type="KEGG" id="aaf:AuanCp006"/>
<name>C6KII3_AURAN</name>
<protein>
    <recommendedName>
        <fullName evidence="4 5">Large ribosomal subunit protein bL35c</fullName>
    </recommendedName>
</protein>
<evidence type="ECO:0000313" key="6">
    <source>
        <dbReference type="EMBL" id="ACS36789.1"/>
    </source>
</evidence>
<dbReference type="RefSeq" id="YP_003002025.1">
    <property type="nucleotide sequence ID" value="NC_012898.1"/>
</dbReference>
<dbReference type="GO" id="GO:0015934">
    <property type="term" value="C:large ribosomal subunit"/>
    <property type="evidence" value="ECO:0007669"/>
    <property type="project" value="TreeGrafter"/>
</dbReference>
<dbReference type="PANTHER" id="PTHR33343">
    <property type="entry name" value="54S RIBOSOMAL PROTEIN BL35M"/>
    <property type="match status" value="1"/>
</dbReference>
<evidence type="ECO:0000313" key="7">
    <source>
        <dbReference type="Proteomes" id="UP000002729"/>
    </source>
</evidence>
<dbReference type="GeneID" id="8097190"/>
<accession>C6KII3</accession>
<evidence type="ECO:0000256" key="2">
    <source>
        <dbReference type="ARBA" id="ARBA00022980"/>
    </source>
</evidence>
<dbReference type="Proteomes" id="UP000002729">
    <property type="component" value="Chloroplast"/>
</dbReference>
<geneLocation type="chloroplast" evidence="6"/>
<organism evidence="6 7">
    <name type="scientific">Aureococcus anophagefferens</name>
    <name type="common">Harmful bloom alga</name>
    <dbReference type="NCBI Taxonomy" id="44056"/>
    <lineage>
        <taxon>Eukaryota</taxon>
        <taxon>Sar</taxon>
        <taxon>Stramenopiles</taxon>
        <taxon>Ochrophyta</taxon>
        <taxon>Pelagophyceae</taxon>
        <taxon>Pelagomonadales</taxon>
        <taxon>Pelagomonadaceae</taxon>
        <taxon>Aureococcus</taxon>
    </lineage>
</organism>
<sequence>MSKLKTRRSADKRYRKTKNGKFIFKRPYKSHILEKKSPKQRRHMSTMGVAAKGDSKSIAIMLPY</sequence>
<evidence type="ECO:0000256" key="5">
    <source>
        <dbReference type="HAMAP-Rule" id="MF_00514"/>
    </source>
</evidence>
<dbReference type="InterPro" id="IPR001706">
    <property type="entry name" value="Ribosomal_bL35"/>
</dbReference>
<evidence type="ECO:0000256" key="4">
    <source>
        <dbReference type="ARBA" id="ARBA00072523"/>
    </source>
</evidence>
<evidence type="ECO:0000256" key="3">
    <source>
        <dbReference type="ARBA" id="ARBA00023274"/>
    </source>
</evidence>
<dbReference type="InParanoid" id="C6KII3"/>
<dbReference type="PRINTS" id="PR00064">
    <property type="entry name" value="RIBOSOMALL35"/>
</dbReference>
<dbReference type="InterPro" id="IPR021137">
    <property type="entry name" value="Ribosomal_bL35-like"/>
</dbReference>
<keyword evidence="6" id="KW-0934">Plastid</keyword>
<dbReference type="EMBL" id="GQ231541">
    <property type="protein sequence ID" value="ACS36789.1"/>
    <property type="molecule type" value="Genomic_DNA"/>
</dbReference>
<dbReference type="PANTHER" id="PTHR33343:SF1">
    <property type="entry name" value="LARGE RIBOSOMAL SUBUNIT PROTEIN BL35M"/>
    <property type="match status" value="1"/>
</dbReference>
<keyword evidence="2 5" id="KW-0689">Ribosomal protein</keyword>
<comment type="similarity">
    <text evidence="1 5">Belongs to the bacterial ribosomal protein bL35 family.</text>
</comment>